<feature type="domain" description="C-type lectin" evidence="3">
    <location>
        <begin position="170"/>
        <end position="290"/>
    </location>
</feature>
<evidence type="ECO:0000256" key="2">
    <source>
        <dbReference type="SAM" id="Phobius"/>
    </source>
</evidence>
<gene>
    <name evidence="4" type="ORF">TSIB3V08_LOCUS10807</name>
</gene>
<dbReference type="SMART" id="SM00034">
    <property type="entry name" value="CLECT"/>
    <property type="match status" value="1"/>
</dbReference>
<protein>
    <recommendedName>
        <fullName evidence="3">C-type lectin domain-containing protein</fullName>
    </recommendedName>
</protein>
<proteinExistence type="predicted"/>
<dbReference type="AlphaFoldDB" id="A0A7R9G5T5"/>
<dbReference type="PROSITE" id="PS50041">
    <property type="entry name" value="C_TYPE_LECTIN_2"/>
    <property type="match status" value="1"/>
</dbReference>
<name>A0A7R9G5T5_TIMSH</name>
<dbReference type="SUPFAM" id="SSF56436">
    <property type="entry name" value="C-type lectin-like"/>
    <property type="match status" value="2"/>
</dbReference>
<evidence type="ECO:0000256" key="1">
    <source>
        <dbReference type="ARBA" id="ARBA00023157"/>
    </source>
</evidence>
<keyword evidence="2" id="KW-0472">Membrane</keyword>
<dbReference type="Pfam" id="PF00059">
    <property type="entry name" value="Lectin_C"/>
    <property type="match status" value="1"/>
</dbReference>
<dbReference type="Gene3D" id="3.10.100.10">
    <property type="entry name" value="Mannose-Binding Protein A, subunit A"/>
    <property type="match status" value="2"/>
</dbReference>
<dbReference type="InterPro" id="IPR001304">
    <property type="entry name" value="C-type_lectin-like"/>
</dbReference>
<dbReference type="InterPro" id="IPR016186">
    <property type="entry name" value="C-type_lectin-like/link_sf"/>
</dbReference>
<organism evidence="4">
    <name type="scientific">Timema shepardi</name>
    <name type="common">Walking stick</name>
    <dbReference type="NCBI Taxonomy" id="629360"/>
    <lineage>
        <taxon>Eukaryota</taxon>
        <taxon>Metazoa</taxon>
        <taxon>Ecdysozoa</taxon>
        <taxon>Arthropoda</taxon>
        <taxon>Hexapoda</taxon>
        <taxon>Insecta</taxon>
        <taxon>Pterygota</taxon>
        <taxon>Neoptera</taxon>
        <taxon>Polyneoptera</taxon>
        <taxon>Phasmatodea</taxon>
        <taxon>Timematodea</taxon>
        <taxon>Timematoidea</taxon>
        <taxon>Timematidae</taxon>
        <taxon>Timema</taxon>
    </lineage>
</organism>
<keyword evidence="1" id="KW-1015">Disulfide bond</keyword>
<dbReference type="EMBL" id="OC007666">
    <property type="protein sequence ID" value="CAD7266793.1"/>
    <property type="molecule type" value="Genomic_DNA"/>
</dbReference>
<dbReference type="InterPro" id="IPR016187">
    <property type="entry name" value="CTDL_fold"/>
</dbReference>
<evidence type="ECO:0000259" key="3">
    <source>
        <dbReference type="PROSITE" id="PS50041"/>
    </source>
</evidence>
<feature type="transmembrane region" description="Helical" evidence="2">
    <location>
        <begin position="20"/>
        <end position="38"/>
    </location>
</feature>
<evidence type="ECO:0000313" key="4">
    <source>
        <dbReference type="EMBL" id="CAD7266793.1"/>
    </source>
</evidence>
<dbReference type="InterPro" id="IPR018378">
    <property type="entry name" value="C-type_lectin_CS"/>
</dbReference>
<keyword evidence="2" id="KW-1133">Transmembrane helix</keyword>
<keyword evidence="2" id="KW-0812">Transmembrane</keyword>
<accession>A0A7R9G5T5</accession>
<dbReference type="PROSITE" id="PS00615">
    <property type="entry name" value="C_TYPE_LECTIN_1"/>
    <property type="match status" value="1"/>
</dbReference>
<feature type="transmembrane region" description="Helical" evidence="2">
    <location>
        <begin position="133"/>
        <end position="151"/>
    </location>
</feature>
<sequence length="293" mass="32640">MLSSTAEDGEIKFLPLESSTMSLVAVLFLACVALASSAPSARDLKWAKSSPGYEYFSGAGFYKFHEQRVTWGEAWETCVNEGTHLITIDSEREVGVVKELFGRYIKNYASTQNIAVGFHDLFKKDFLPLESSTMSLVAVLFLACVALASSAPSARDLKWAKSSPGYEYFSGAGFYKFHEQRVTWGEAWETCVNEGTHLITIDSEREVGVVKELFGRYIKNYASTQNIAVGFHDLFKKDVFTSIDGDLLEFQNWAVGEPNNFEGKERCGGVYITAKLNDISCDSLNPFICEYKS</sequence>
<dbReference type="PANTHER" id="PTHR22803">
    <property type="entry name" value="MANNOSE, PHOSPHOLIPASE, LECTIN RECEPTOR RELATED"/>
    <property type="match status" value="1"/>
</dbReference>
<reference evidence="4" key="1">
    <citation type="submission" date="2020-11" db="EMBL/GenBank/DDBJ databases">
        <authorList>
            <person name="Tran Van P."/>
        </authorList>
    </citation>
    <scope>NUCLEOTIDE SEQUENCE</scope>
</reference>
<dbReference type="CDD" id="cd00037">
    <property type="entry name" value="CLECT"/>
    <property type="match status" value="1"/>
</dbReference>
<dbReference type="InterPro" id="IPR050111">
    <property type="entry name" value="C-type_lectin/snaclec_domain"/>
</dbReference>